<comment type="similarity">
    <text evidence="1">Belongs to the aspartate/glutamate racemases family.</text>
</comment>
<dbReference type="NCBIfam" id="TIGR00035">
    <property type="entry name" value="asp_race"/>
    <property type="match status" value="1"/>
</dbReference>
<dbReference type="EMBL" id="CP042905">
    <property type="protein sequence ID" value="QEE14806.1"/>
    <property type="molecule type" value="Genomic_DNA"/>
</dbReference>
<keyword evidence="2" id="KW-0413">Isomerase</keyword>
<dbReference type="InterPro" id="IPR004380">
    <property type="entry name" value="Asp_race"/>
</dbReference>
<reference evidence="3 4" key="2">
    <citation type="journal article" date="2024" name="Int. J. Syst. Evol. Microbiol.">
        <title>Promethearchaeum syntrophicum gen. nov., sp. nov., an anaerobic, obligately syntrophic archaeon, the first isolate of the lineage 'Asgard' archaea, and proposal of the new archaeal phylum Promethearchaeota phyl. nov. and kingdom Promethearchaeati regn. nov.</title>
        <authorList>
            <person name="Imachi H."/>
            <person name="Nobu M.K."/>
            <person name="Kato S."/>
            <person name="Takaki Y."/>
            <person name="Miyazaki M."/>
            <person name="Miyata M."/>
            <person name="Ogawara M."/>
            <person name="Saito Y."/>
            <person name="Sakai S."/>
            <person name="Tahara Y.O."/>
            <person name="Takano Y."/>
            <person name="Tasumi E."/>
            <person name="Uematsu K."/>
            <person name="Yoshimura T."/>
            <person name="Itoh T."/>
            <person name="Ohkuma M."/>
            <person name="Takai K."/>
        </authorList>
    </citation>
    <scope>NUCLEOTIDE SEQUENCE [LARGE SCALE GENOMIC DNA]</scope>
    <source>
        <strain evidence="3 4">MK-D1</strain>
    </source>
</reference>
<organism evidence="3 4">
    <name type="scientific">Promethearchaeum syntrophicum</name>
    <dbReference type="NCBI Taxonomy" id="2594042"/>
    <lineage>
        <taxon>Archaea</taxon>
        <taxon>Promethearchaeati</taxon>
        <taxon>Promethearchaeota</taxon>
        <taxon>Promethearchaeia</taxon>
        <taxon>Promethearchaeales</taxon>
        <taxon>Promethearchaeaceae</taxon>
        <taxon>Promethearchaeum</taxon>
    </lineage>
</organism>
<dbReference type="AlphaFoldDB" id="A0A5B9D880"/>
<dbReference type="Gene3D" id="3.40.50.1860">
    <property type="match status" value="2"/>
</dbReference>
<evidence type="ECO:0000256" key="1">
    <source>
        <dbReference type="ARBA" id="ARBA00007847"/>
    </source>
</evidence>
<gene>
    <name evidence="3" type="ORF">DSAG12_00623</name>
</gene>
<name>A0A5B9D880_9ARCH</name>
<dbReference type="PANTHER" id="PTHR21198:SF7">
    <property type="entry name" value="ASPARTATE-GLUTAMATE RACEMASE FAMILY"/>
    <property type="match status" value="1"/>
</dbReference>
<dbReference type="InterPro" id="IPR033134">
    <property type="entry name" value="Asp/Glu_racemase_AS_2"/>
</dbReference>
<dbReference type="InterPro" id="IPR015942">
    <property type="entry name" value="Asp/Glu/hydantoin_racemase"/>
</dbReference>
<dbReference type="SUPFAM" id="SSF53681">
    <property type="entry name" value="Aspartate/glutamate racemase"/>
    <property type="match status" value="2"/>
</dbReference>
<dbReference type="Pfam" id="PF01177">
    <property type="entry name" value="Asp_Glu_race"/>
    <property type="match status" value="1"/>
</dbReference>
<keyword evidence="4" id="KW-1185">Reference proteome</keyword>
<evidence type="ECO:0000256" key="2">
    <source>
        <dbReference type="ARBA" id="ARBA00023235"/>
    </source>
</evidence>
<evidence type="ECO:0000313" key="3">
    <source>
        <dbReference type="EMBL" id="QEE14806.1"/>
    </source>
</evidence>
<accession>A0A5B9D880</accession>
<dbReference type="InterPro" id="IPR018187">
    <property type="entry name" value="Asp/Glu_racemase_AS_1"/>
</dbReference>
<dbReference type="RefSeq" id="WP_147661746.1">
    <property type="nucleotide sequence ID" value="NZ_CP042905.2"/>
</dbReference>
<dbReference type="GeneID" id="41328627"/>
<dbReference type="InterPro" id="IPR001920">
    <property type="entry name" value="Asp/Glu_race"/>
</dbReference>
<dbReference type="PROSITE" id="PS00924">
    <property type="entry name" value="ASP_GLU_RACEMASE_2"/>
    <property type="match status" value="1"/>
</dbReference>
<dbReference type="PROSITE" id="PS00923">
    <property type="entry name" value="ASP_GLU_RACEMASE_1"/>
    <property type="match status" value="1"/>
</dbReference>
<protein>
    <submittedName>
        <fullName evidence="3">Aspartate/glutamate racemase family protein</fullName>
    </submittedName>
</protein>
<sequence>MKTIGLIGGMSWESSLEYYRILNEMIKEKLGGLSSAQCLLYSVDFKPIEFWMHNNKWDEITNQLTIIAQKLEHAGADFILICTNTMHKLLPSIQSHIQIPIYHIADATASKIKELGLKKVGLLGTMFTMEEDFYRKRLLDCHQIELIIPNQEERKEVDRIIFNELILGKITDSSREIYKQTILNLQKNGAEGVILGCTEIPLLIKPDDSPIPIFDTTQLHVEYAIEKALEK</sequence>
<dbReference type="Proteomes" id="UP000321408">
    <property type="component" value="Chromosome"/>
</dbReference>
<reference evidence="3 4" key="1">
    <citation type="journal article" date="2020" name="Nature">
        <title>Isolation of an archaeon at the prokaryote-eukaryote interface.</title>
        <authorList>
            <person name="Imachi H."/>
            <person name="Nobu M.K."/>
            <person name="Nakahara N."/>
            <person name="Morono Y."/>
            <person name="Ogawara M."/>
            <person name="Takaki Y."/>
            <person name="Takano Y."/>
            <person name="Uematsu K."/>
            <person name="Ikuta T."/>
            <person name="Ito M."/>
            <person name="Matsui Y."/>
            <person name="Miyazaki M."/>
            <person name="Murata K."/>
            <person name="Saito Y."/>
            <person name="Sakai S."/>
            <person name="Song C."/>
            <person name="Tasumi E."/>
            <person name="Yamanaka Y."/>
            <person name="Yamaguchi T."/>
            <person name="Kamagata Y."/>
            <person name="Tamaki H."/>
            <person name="Takai K."/>
        </authorList>
    </citation>
    <scope>NUCLEOTIDE SEQUENCE [LARGE SCALE GENOMIC DNA]</scope>
    <source>
        <strain evidence="3 4">MK-D1</strain>
    </source>
</reference>
<dbReference type="KEGG" id="psyt:DSAG12_00623"/>
<dbReference type="PANTHER" id="PTHR21198">
    <property type="entry name" value="GLUTAMATE RACEMASE"/>
    <property type="match status" value="1"/>
</dbReference>
<dbReference type="GO" id="GO:0047661">
    <property type="term" value="F:amino-acid racemase activity"/>
    <property type="evidence" value="ECO:0007669"/>
    <property type="project" value="InterPro"/>
</dbReference>
<proteinExistence type="inferred from homology"/>
<evidence type="ECO:0000313" key="4">
    <source>
        <dbReference type="Proteomes" id="UP000321408"/>
    </source>
</evidence>
<dbReference type="OrthoDB" id="269620at2157"/>